<dbReference type="SUPFAM" id="SSF46626">
    <property type="entry name" value="Cytochrome c"/>
    <property type="match status" value="1"/>
</dbReference>
<proteinExistence type="predicted"/>
<evidence type="ECO:0000256" key="8">
    <source>
        <dbReference type="SAM" id="Phobius"/>
    </source>
</evidence>
<organism evidence="10 11">
    <name type="scientific">Hymenobacter tibetensis</name>
    <dbReference type="NCBI Taxonomy" id="497967"/>
    <lineage>
        <taxon>Bacteria</taxon>
        <taxon>Pseudomonadati</taxon>
        <taxon>Bacteroidota</taxon>
        <taxon>Cytophagia</taxon>
        <taxon>Cytophagales</taxon>
        <taxon>Hymenobacteraceae</taxon>
        <taxon>Hymenobacter</taxon>
    </lineage>
</organism>
<evidence type="ECO:0000256" key="1">
    <source>
        <dbReference type="ARBA" id="ARBA00022448"/>
    </source>
</evidence>
<keyword evidence="8" id="KW-1133">Transmembrane helix</keyword>
<feature type="region of interest" description="Disordered" evidence="7">
    <location>
        <begin position="146"/>
        <end position="172"/>
    </location>
</feature>
<accession>A0ABY4CWA1</accession>
<dbReference type="PRINTS" id="PR00605">
    <property type="entry name" value="CYTCHROMECIC"/>
</dbReference>
<feature type="domain" description="Cytochrome c" evidence="9">
    <location>
        <begin position="201"/>
        <end position="276"/>
    </location>
</feature>
<keyword evidence="1" id="KW-0813">Transport</keyword>
<keyword evidence="4" id="KW-0249">Electron transport</keyword>
<sequence length="276" mass="29184">MFTLLIRLHAVVVLLALLFFGYKLLLLLTNQTEVLRNLRARTRWTDSTLLAAGLLTGVAALLTFPASVAAGTWFVVLYLTAFLLFFVRALRRESKGLAAFYLLGFVVLYGLQAHGAVFTQPLQPNTLQQALLGEAPNAAALKAPVTPLGRPETTPTPDAVPPVDTLPDDSPGLSEAEAAALEAASASAALASPPADPEGEALLADGKVLYTENCAVCHGADGRLGLNGAHDLSKSNLNTTGRVYMVTQGLGKMPSFKDKLTASQIQQVVAYSISLK</sequence>
<keyword evidence="2 6" id="KW-0349">Heme</keyword>
<keyword evidence="3 6" id="KW-0479">Metal-binding</keyword>
<keyword evidence="8" id="KW-0812">Transmembrane</keyword>
<reference evidence="10 11" key="1">
    <citation type="submission" date="2022-03" db="EMBL/GenBank/DDBJ databases">
        <title>Hymenobactersp. isolated from the air.</title>
        <authorList>
            <person name="Won M."/>
            <person name="Kwon S.-W."/>
        </authorList>
    </citation>
    <scope>NUCLEOTIDE SEQUENCE [LARGE SCALE GENOMIC DNA]</scope>
    <source>
        <strain evidence="10 11">KACC 21982</strain>
    </source>
</reference>
<dbReference type="InterPro" id="IPR009056">
    <property type="entry name" value="Cyt_c-like_dom"/>
</dbReference>
<evidence type="ECO:0000256" key="5">
    <source>
        <dbReference type="ARBA" id="ARBA00023004"/>
    </source>
</evidence>
<evidence type="ECO:0000313" key="11">
    <source>
        <dbReference type="Proteomes" id="UP000831113"/>
    </source>
</evidence>
<keyword evidence="11" id="KW-1185">Reference proteome</keyword>
<dbReference type="Proteomes" id="UP000831113">
    <property type="component" value="Chromosome"/>
</dbReference>
<evidence type="ECO:0000313" key="10">
    <source>
        <dbReference type="EMBL" id="UOG74541.1"/>
    </source>
</evidence>
<dbReference type="InterPro" id="IPR036909">
    <property type="entry name" value="Cyt_c-like_dom_sf"/>
</dbReference>
<dbReference type="Gene3D" id="1.10.760.10">
    <property type="entry name" value="Cytochrome c-like domain"/>
    <property type="match status" value="1"/>
</dbReference>
<evidence type="ECO:0000256" key="6">
    <source>
        <dbReference type="PROSITE-ProRule" id="PRU00433"/>
    </source>
</evidence>
<keyword evidence="5 6" id="KW-0408">Iron</keyword>
<feature type="transmembrane region" description="Helical" evidence="8">
    <location>
        <begin position="49"/>
        <end position="66"/>
    </location>
</feature>
<keyword evidence="8" id="KW-0472">Membrane</keyword>
<feature type="transmembrane region" description="Helical" evidence="8">
    <location>
        <begin position="6"/>
        <end position="28"/>
    </location>
</feature>
<protein>
    <submittedName>
        <fullName evidence="10">Cytochrome c</fullName>
    </submittedName>
</protein>
<dbReference type="RefSeq" id="WP_243797988.1">
    <property type="nucleotide sequence ID" value="NZ_CP094669.1"/>
</dbReference>
<evidence type="ECO:0000259" key="9">
    <source>
        <dbReference type="PROSITE" id="PS51007"/>
    </source>
</evidence>
<evidence type="ECO:0000256" key="4">
    <source>
        <dbReference type="ARBA" id="ARBA00022982"/>
    </source>
</evidence>
<feature type="compositionally biased region" description="Low complexity" evidence="7">
    <location>
        <begin position="151"/>
        <end position="172"/>
    </location>
</feature>
<evidence type="ECO:0000256" key="2">
    <source>
        <dbReference type="ARBA" id="ARBA00022617"/>
    </source>
</evidence>
<evidence type="ECO:0000256" key="7">
    <source>
        <dbReference type="SAM" id="MobiDB-lite"/>
    </source>
</evidence>
<dbReference type="InterPro" id="IPR008168">
    <property type="entry name" value="Cyt_C_IC"/>
</dbReference>
<dbReference type="PROSITE" id="PS51007">
    <property type="entry name" value="CYTC"/>
    <property type="match status" value="1"/>
</dbReference>
<dbReference type="Pfam" id="PF13442">
    <property type="entry name" value="Cytochrome_CBB3"/>
    <property type="match status" value="1"/>
</dbReference>
<name>A0ABY4CWA1_9BACT</name>
<feature type="transmembrane region" description="Helical" evidence="8">
    <location>
        <begin position="72"/>
        <end position="90"/>
    </location>
</feature>
<gene>
    <name evidence="10" type="ORF">MTX78_20780</name>
</gene>
<feature type="transmembrane region" description="Helical" evidence="8">
    <location>
        <begin position="97"/>
        <end position="118"/>
    </location>
</feature>
<evidence type="ECO:0000256" key="3">
    <source>
        <dbReference type="ARBA" id="ARBA00022723"/>
    </source>
</evidence>
<dbReference type="EMBL" id="CP094669">
    <property type="protein sequence ID" value="UOG74541.1"/>
    <property type="molecule type" value="Genomic_DNA"/>
</dbReference>